<dbReference type="OrthoDB" id="62at2759"/>
<accession>A0A165FK07</accession>
<sequence length="176" mass="19611">LSPADPYTDITRLRLQPSSLARHPCLYPGASFAGTQRSGRHAYEVRVTLATVDLAAAHVCGYLRIKGLTDDYPELTTYFDADVITSTGGGNGFRTPKSWGACESRDWQHWTRFPAFRRLKLNDLDQRPEAGEGAVFMRWKEKFLVPDHRVKDITGASFAGFYYVCVDLDPSASSSS</sequence>
<dbReference type="GO" id="GO:0006623">
    <property type="term" value="P:protein targeting to vacuole"/>
    <property type="evidence" value="ECO:0007669"/>
    <property type="project" value="TreeGrafter"/>
</dbReference>
<evidence type="ECO:0000256" key="1">
    <source>
        <dbReference type="ARBA" id="ARBA00061469"/>
    </source>
</evidence>
<reference evidence="2 3" key="1">
    <citation type="journal article" date="2016" name="Mol. Biol. Evol.">
        <title>Comparative Genomics of Early-Diverging Mushroom-Forming Fungi Provides Insights into the Origins of Lignocellulose Decay Capabilities.</title>
        <authorList>
            <person name="Nagy L.G."/>
            <person name="Riley R."/>
            <person name="Tritt A."/>
            <person name="Adam C."/>
            <person name="Daum C."/>
            <person name="Floudas D."/>
            <person name="Sun H."/>
            <person name="Yadav J.S."/>
            <person name="Pangilinan J."/>
            <person name="Larsson K.H."/>
            <person name="Matsuura K."/>
            <person name="Barry K."/>
            <person name="Labutti K."/>
            <person name="Kuo R."/>
            <person name="Ohm R.A."/>
            <person name="Bhattacharya S.S."/>
            <person name="Shirouzu T."/>
            <person name="Yoshinaga Y."/>
            <person name="Martin F.M."/>
            <person name="Grigoriev I.V."/>
            <person name="Hibbett D.S."/>
        </authorList>
    </citation>
    <scope>NUCLEOTIDE SEQUENCE [LARGE SCALE GENOMIC DNA]</scope>
    <source>
        <strain evidence="2 3">HHB12029</strain>
    </source>
</reference>
<dbReference type="GO" id="GO:0034657">
    <property type="term" value="C:GID complex"/>
    <property type="evidence" value="ECO:0007669"/>
    <property type="project" value="TreeGrafter"/>
</dbReference>
<evidence type="ECO:0000313" key="3">
    <source>
        <dbReference type="Proteomes" id="UP000077266"/>
    </source>
</evidence>
<organism evidence="2 3">
    <name type="scientific">Exidia glandulosa HHB12029</name>
    <dbReference type="NCBI Taxonomy" id="1314781"/>
    <lineage>
        <taxon>Eukaryota</taxon>
        <taxon>Fungi</taxon>
        <taxon>Dikarya</taxon>
        <taxon>Basidiomycota</taxon>
        <taxon>Agaricomycotina</taxon>
        <taxon>Agaricomycetes</taxon>
        <taxon>Auriculariales</taxon>
        <taxon>Exidiaceae</taxon>
        <taxon>Exidia</taxon>
    </lineage>
</organism>
<dbReference type="InterPro" id="IPR018618">
    <property type="entry name" value="GID4/10-like"/>
</dbReference>
<comment type="similarity">
    <text evidence="1">Belongs to the GID4/VID24 family.</text>
</comment>
<dbReference type="EMBL" id="KV426081">
    <property type="protein sequence ID" value="KZV89120.1"/>
    <property type="molecule type" value="Genomic_DNA"/>
</dbReference>
<dbReference type="FunCoup" id="A0A165FK07">
    <property type="interactions" value="271"/>
</dbReference>
<dbReference type="GO" id="GO:0007039">
    <property type="term" value="P:protein catabolic process in the vacuole"/>
    <property type="evidence" value="ECO:0007669"/>
    <property type="project" value="TreeGrafter"/>
</dbReference>
<gene>
    <name evidence="2" type="ORF">EXIGLDRAFT_582682</name>
</gene>
<dbReference type="Pfam" id="PF09783">
    <property type="entry name" value="Vac_ImportDeg"/>
    <property type="match status" value="1"/>
</dbReference>
<dbReference type="AlphaFoldDB" id="A0A165FK07"/>
<name>A0A165FK07_EXIGL</name>
<dbReference type="STRING" id="1314781.A0A165FK07"/>
<evidence type="ECO:0000313" key="2">
    <source>
        <dbReference type="EMBL" id="KZV89120.1"/>
    </source>
</evidence>
<dbReference type="GO" id="GO:0005773">
    <property type="term" value="C:vacuole"/>
    <property type="evidence" value="ECO:0007669"/>
    <property type="project" value="GOC"/>
</dbReference>
<dbReference type="GO" id="GO:0045721">
    <property type="term" value="P:negative regulation of gluconeogenesis"/>
    <property type="evidence" value="ECO:0007669"/>
    <property type="project" value="TreeGrafter"/>
</dbReference>
<dbReference type="InParanoid" id="A0A165FK07"/>
<keyword evidence="3" id="KW-1185">Reference proteome</keyword>
<feature type="non-terminal residue" evidence="2">
    <location>
        <position position="176"/>
    </location>
</feature>
<dbReference type="Proteomes" id="UP000077266">
    <property type="component" value="Unassembled WGS sequence"/>
</dbReference>
<proteinExistence type="inferred from homology"/>
<feature type="non-terminal residue" evidence="2">
    <location>
        <position position="1"/>
    </location>
</feature>
<dbReference type="GO" id="GO:0043161">
    <property type="term" value="P:proteasome-mediated ubiquitin-dependent protein catabolic process"/>
    <property type="evidence" value="ECO:0007669"/>
    <property type="project" value="TreeGrafter"/>
</dbReference>
<dbReference type="PANTHER" id="PTHR14534">
    <property type="entry name" value="VACUOLAR IMPORT AND DEGRADATION PROTEIN 24"/>
    <property type="match status" value="1"/>
</dbReference>
<dbReference type="PANTHER" id="PTHR14534:SF3">
    <property type="entry name" value="GID COMPLEX SUBUNIT 4 HOMOLOG"/>
    <property type="match status" value="1"/>
</dbReference>
<evidence type="ECO:0008006" key="4">
    <source>
        <dbReference type="Google" id="ProtNLM"/>
    </source>
</evidence>
<protein>
    <recommendedName>
        <fullName evidence="4">Vacuolar import and degradation protein</fullName>
    </recommendedName>
</protein>